<dbReference type="AlphaFoldDB" id="A0AAV7GHF8"/>
<evidence type="ECO:0000313" key="3">
    <source>
        <dbReference type="Proteomes" id="UP000775213"/>
    </source>
</evidence>
<dbReference type="PANTHER" id="PTHR35997">
    <property type="entry name" value="COTTON FIBER PROTEIN-RELATED"/>
    <property type="match status" value="1"/>
</dbReference>
<keyword evidence="1" id="KW-0472">Membrane</keyword>
<comment type="caution">
    <text evidence="2">The sequence shown here is derived from an EMBL/GenBank/DDBJ whole genome shotgun (WGS) entry which is preliminary data.</text>
</comment>
<keyword evidence="1" id="KW-0812">Transmembrane</keyword>
<evidence type="ECO:0008006" key="4">
    <source>
        <dbReference type="Google" id="ProtNLM"/>
    </source>
</evidence>
<sequence>MKQSPQKKTSISILLVLSLLLLYLSLLNISPTNLIEDTTFWFLLSNSIIFIVAVDYGVFSAPDNTDIYDEFIQHDRSYSRPPCLVIEKSKSVENVKEEKNSLNCSDNETRSVKNEKVVESFLAEKPAAATVSSSGEEENEYSMLSDEELNRRVEEFIRKFNRELSSQEVRK</sequence>
<dbReference type="PANTHER" id="PTHR35997:SF6">
    <property type="entry name" value="COTTON FIBER PROTEIN"/>
    <property type="match status" value="1"/>
</dbReference>
<keyword evidence="1" id="KW-1133">Transmembrane helix</keyword>
<feature type="transmembrane region" description="Helical" evidence="1">
    <location>
        <begin position="39"/>
        <end position="59"/>
    </location>
</feature>
<dbReference type="Pfam" id="PF05553">
    <property type="entry name" value="DUF761"/>
    <property type="match status" value="1"/>
</dbReference>
<dbReference type="InterPro" id="IPR008480">
    <property type="entry name" value="DUF761_pln"/>
</dbReference>
<dbReference type="EMBL" id="JAGFBR010000014">
    <property type="protein sequence ID" value="KAH0455891.1"/>
    <property type="molecule type" value="Genomic_DNA"/>
</dbReference>
<protein>
    <recommendedName>
        <fullName evidence="4">Transmembrane protein</fullName>
    </recommendedName>
</protein>
<dbReference type="Proteomes" id="UP000775213">
    <property type="component" value="Unassembled WGS sequence"/>
</dbReference>
<proteinExistence type="predicted"/>
<organism evidence="2 3">
    <name type="scientific">Dendrobium chrysotoxum</name>
    <name type="common">Orchid</name>
    <dbReference type="NCBI Taxonomy" id="161865"/>
    <lineage>
        <taxon>Eukaryota</taxon>
        <taxon>Viridiplantae</taxon>
        <taxon>Streptophyta</taxon>
        <taxon>Embryophyta</taxon>
        <taxon>Tracheophyta</taxon>
        <taxon>Spermatophyta</taxon>
        <taxon>Magnoliopsida</taxon>
        <taxon>Liliopsida</taxon>
        <taxon>Asparagales</taxon>
        <taxon>Orchidaceae</taxon>
        <taxon>Epidendroideae</taxon>
        <taxon>Malaxideae</taxon>
        <taxon>Dendrobiinae</taxon>
        <taxon>Dendrobium</taxon>
    </lineage>
</organism>
<accession>A0AAV7GHF8</accession>
<reference evidence="2 3" key="1">
    <citation type="journal article" date="2021" name="Hortic Res">
        <title>Chromosome-scale assembly of the Dendrobium chrysotoxum genome enhances the understanding of orchid evolution.</title>
        <authorList>
            <person name="Zhang Y."/>
            <person name="Zhang G.Q."/>
            <person name="Zhang D."/>
            <person name="Liu X.D."/>
            <person name="Xu X.Y."/>
            <person name="Sun W.H."/>
            <person name="Yu X."/>
            <person name="Zhu X."/>
            <person name="Wang Z.W."/>
            <person name="Zhao X."/>
            <person name="Zhong W.Y."/>
            <person name="Chen H."/>
            <person name="Yin W.L."/>
            <person name="Huang T."/>
            <person name="Niu S.C."/>
            <person name="Liu Z.J."/>
        </authorList>
    </citation>
    <scope>NUCLEOTIDE SEQUENCE [LARGE SCALE GENOMIC DNA]</scope>
    <source>
        <strain evidence="2">Lindl</strain>
    </source>
</reference>
<keyword evidence="3" id="KW-1185">Reference proteome</keyword>
<name>A0AAV7GHF8_DENCH</name>
<evidence type="ECO:0000256" key="1">
    <source>
        <dbReference type="SAM" id="Phobius"/>
    </source>
</evidence>
<evidence type="ECO:0000313" key="2">
    <source>
        <dbReference type="EMBL" id="KAH0455891.1"/>
    </source>
</evidence>
<gene>
    <name evidence="2" type="ORF">IEQ34_015923</name>
</gene>